<dbReference type="Proteomes" id="UP000192491">
    <property type="component" value="Unassembled WGS sequence"/>
</dbReference>
<name>A0A1Y1QQY3_9GAMM</name>
<feature type="coiled-coil region" evidence="1">
    <location>
        <begin position="72"/>
        <end position="103"/>
    </location>
</feature>
<dbReference type="Pfam" id="PF07321">
    <property type="entry name" value="YscO"/>
    <property type="match status" value="1"/>
</dbReference>
<evidence type="ECO:0000313" key="2">
    <source>
        <dbReference type="EMBL" id="OQX11599.1"/>
    </source>
</evidence>
<dbReference type="InterPro" id="IPR009929">
    <property type="entry name" value="T3SS_YscO"/>
</dbReference>
<organism evidence="2 3">
    <name type="scientific">Thiothrix lacustris</name>
    <dbReference type="NCBI Taxonomy" id="525917"/>
    <lineage>
        <taxon>Bacteria</taxon>
        <taxon>Pseudomonadati</taxon>
        <taxon>Pseudomonadota</taxon>
        <taxon>Gammaproteobacteria</taxon>
        <taxon>Thiotrichales</taxon>
        <taxon>Thiotrichaceae</taxon>
        <taxon>Thiothrix</taxon>
    </lineage>
</organism>
<proteinExistence type="predicted"/>
<dbReference type="EMBL" id="MTEJ01000084">
    <property type="protein sequence ID" value="OQX11599.1"/>
    <property type="molecule type" value="Genomic_DNA"/>
</dbReference>
<reference evidence="2 3" key="1">
    <citation type="submission" date="2017-01" db="EMBL/GenBank/DDBJ databases">
        <title>Novel large sulfur bacteria in the metagenomes of groundwater-fed chemosynthetic microbial mats in the Lake Huron basin.</title>
        <authorList>
            <person name="Sharrar A.M."/>
            <person name="Flood B.E."/>
            <person name="Bailey J.V."/>
            <person name="Jones D.S."/>
            <person name="Biddanda B."/>
            <person name="Ruberg S.A."/>
            <person name="Marcus D.N."/>
            <person name="Dick G.J."/>
        </authorList>
    </citation>
    <scope>NUCLEOTIDE SEQUENCE [LARGE SCALE GENOMIC DNA]</scope>
    <source>
        <strain evidence="2">A8</strain>
    </source>
</reference>
<dbReference type="Gene3D" id="1.10.287.1700">
    <property type="match status" value="1"/>
</dbReference>
<dbReference type="AlphaFoldDB" id="A0A1Y1QQY3"/>
<sequence>MDMDLGQLKKLRARRVEQCFIELQTQRKILNEWIVYQQKQEQHLIDFQQWRLNYQETLFAALKNQTFDPQALLEYRLKLDELQQEENRLRDALKQTYESLKAASMQVEVAQQGSSSANIKLEKLKEIIKFHDAKTPSEEPAQ</sequence>
<evidence type="ECO:0000256" key="1">
    <source>
        <dbReference type="SAM" id="Coils"/>
    </source>
</evidence>
<protein>
    <recommendedName>
        <fullName evidence="4">Flagellar FliJ protein</fullName>
    </recommendedName>
</protein>
<comment type="caution">
    <text evidence="2">The sequence shown here is derived from an EMBL/GenBank/DDBJ whole genome shotgun (WGS) entry which is preliminary data.</text>
</comment>
<evidence type="ECO:0000313" key="3">
    <source>
        <dbReference type="Proteomes" id="UP000192491"/>
    </source>
</evidence>
<keyword evidence="1" id="KW-0175">Coiled coil</keyword>
<accession>A0A1Y1QQY3</accession>
<dbReference type="InterPro" id="IPR053716">
    <property type="entry name" value="Flag_assembly_chemotaxis_eff"/>
</dbReference>
<evidence type="ECO:0008006" key="4">
    <source>
        <dbReference type="Google" id="ProtNLM"/>
    </source>
</evidence>
<gene>
    <name evidence="2" type="ORF">BWK73_17090</name>
</gene>